<comment type="caution">
    <text evidence="2">The sequence shown here is derived from an EMBL/GenBank/DDBJ whole genome shotgun (WGS) entry which is preliminary data.</text>
</comment>
<protein>
    <submittedName>
        <fullName evidence="2">Uncharacterized protein</fullName>
    </submittedName>
</protein>
<organism evidence="2 3">
    <name type="scientific">Diatrype stigma</name>
    <dbReference type="NCBI Taxonomy" id="117547"/>
    <lineage>
        <taxon>Eukaryota</taxon>
        <taxon>Fungi</taxon>
        <taxon>Dikarya</taxon>
        <taxon>Ascomycota</taxon>
        <taxon>Pezizomycotina</taxon>
        <taxon>Sordariomycetes</taxon>
        <taxon>Xylariomycetidae</taxon>
        <taxon>Xylariales</taxon>
        <taxon>Diatrypaceae</taxon>
        <taxon>Diatrype</taxon>
    </lineage>
</organism>
<dbReference type="PANTHER" id="PTHR43157">
    <property type="entry name" value="PHOSPHATIDYLINOSITOL-GLYCAN BIOSYNTHESIS CLASS F PROTEIN-RELATED"/>
    <property type="match status" value="1"/>
</dbReference>
<dbReference type="Pfam" id="PF00106">
    <property type="entry name" value="adh_short"/>
    <property type="match status" value="1"/>
</dbReference>
<evidence type="ECO:0000256" key="1">
    <source>
        <dbReference type="ARBA" id="ARBA00023002"/>
    </source>
</evidence>
<dbReference type="EMBL" id="JAKJXP020000035">
    <property type="protein sequence ID" value="KAK7752781.1"/>
    <property type="molecule type" value="Genomic_DNA"/>
</dbReference>
<dbReference type="SUPFAM" id="SSF51735">
    <property type="entry name" value="NAD(P)-binding Rossmann-fold domains"/>
    <property type="match status" value="1"/>
</dbReference>
<keyword evidence="1" id="KW-0560">Oxidoreductase</keyword>
<name>A0AAN9YPU9_9PEZI</name>
<keyword evidence="3" id="KW-1185">Reference proteome</keyword>
<evidence type="ECO:0000313" key="2">
    <source>
        <dbReference type="EMBL" id="KAK7752781.1"/>
    </source>
</evidence>
<sequence>MTSRPDWGEKTSALEVAKAYAEQIKQRNVLITGVAPSGVGEGTALAFASQGPKTLILVSRTPEKVEAVAASARALYPDVRVRVVIMDLSSQASIRRAAAEVAEQVDALDVLVNNAGATYRLRRRTAEGIEMQFGANHVGPFLFTALLFPLLRRAAAENAPGATRIVNLASHGHRCSPIRFHDYNVENKEGLVLPEEERPPAFLTGPFAKVQDDGYMSVVAYGQSKTANILFTLYLQRHLKDTGIVSYAVHPGGVKTHLGREHDEETAAAIEKTSAYWKTPDEGASTSLVAALDPKLSGLYLADCQFVDAAAHAQNYEVAERLWKLSEELAGEKFTIG</sequence>
<dbReference type="GO" id="GO:0016491">
    <property type="term" value="F:oxidoreductase activity"/>
    <property type="evidence" value="ECO:0007669"/>
    <property type="project" value="UniProtKB-KW"/>
</dbReference>
<dbReference type="InterPro" id="IPR036291">
    <property type="entry name" value="NAD(P)-bd_dom_sf"/>
</dbReference>
<accession>A0AAN9YPU9</accession>
<dbReference type="Proteomes" id="UP001320420">
    <property type="component" value="Unassembled WGS sequence"/>
</dbReference>
<proteinExistence type="predicted"/>
<reference evidence="2 3" key="1">
    <citation type="submission" date="2024-02" db="EMBL/GenBank/DDBJ databases">
        <title>De novo assembly and annotation of 12 fungi associated with fruit tree decline syndrome in Ontario, Canada.</title>
        <authorList>
            <person name="Sulman M."/>
            <person name="Ellouze W."/>
            <person name="Ilyukhin E."/>
        </authorList>
    </citation>
    <scope>NUCLEOTIDE SEQUENCE [LARGE SCALE GENOMIC DNA]</scope>
    <source>
        <strain evidence="2 3">M11/M66-122</strain>
    </source>
</reference>
<dbReference type="Gene3D" id="3.40.50.720">
    <property type="entry name" value="NAD(P)-binding Rossmann-like Domain"/>
    <property type="match status" value="1"/>
</dbReference>
<evidence type="ECO:0000313" key="3">
    <source>
        <dbReference type="Proteomes" id="UP001320420"/>
    </source>
</evidence>
<dbReference type="AlphaFoldDB" id="A0AAN9YPU9"/>
<gene>
    <name evidence="2" type="ORF">SLS62_005333</name>
</gene>
<dbReference type="PANTHER" id="PTHR43157:SF31">
    <property type="entry name" value="PHOSPHATIDYLINOSITOL-GLYCAN BIOSYNTHESIS CLASS F PROTEIN"/>
    <property type="match status" value="1"/>
</dbReference>
<dbReference type="PRINTS" id="PR00081">
    <property type="entry name" value="GDHRDH"/>
</dbReference>
<dbReference type="InterPro" id="IPR002347">
    <property type="entry name" value="SDR_fam"/>
</dbReference>